<evidence type="ECO:0000313" key="1">
    <source>
        <dbReference type="EMBL" id="MFL0247357.1"/>
    </source>
</evidence>
<dbReference type="EMBL" id="JBJHZZ010000006">
    <property type="protein sequence ID" value="MFL0247357.1"/>
    <property type="molecule type" value="Genomic_DNA"/>
</dbReference>
<accession>A0ABW8T6L3</accession>
<gene>
    <name evidence="1" type="ORF">ACJDUG_10270</name>
</gene>
<protein>
    <submittedName>
        <fullName evidence="1">Uncharacterized protein</fullName>
    </submittedName>
</protein>
<dbReference type="RefSeq" id="WP_406769812.1">
    <property type="nucleotide sequence ID" value="NZ_JBJHZZ010000006.1"/>
</dbReference>
<proteinExistence type="predicted"/>
<name>A0ABW8T6L3_9CLOT</name>
<sequence length="76" mass="8336">MIYGPAGTEVSQSELGTQLGKINRIKKPMPMQNGDSNYAPVESKIYEIKGIDINTAVVIGIDGKYWEYVKSGSLNK</sequence>
<organism evidence="1 2">
    <name type="scientific">Candidatus Clostridium stratigraminis</name>
    <dbReference type="NCBI Taxonomy" id="3381661"/>
    <lineage>
        <taxon>Bacteria</taxon>
        <taxon>Bacillati</taxon>
        <taxon>Bacillota</taxon>
        <taxon>Clostridia</taxon>
        <taxon>Eubacteriales</taxon>
        <taxon>Clostridiaceae</taxon>
        <taxon>Clostridium</taxon>
    </lineage>
</organism>
<evidence type="ECO:0000313" key="2">
    <source>
        <dbReference type="Proteomes" id="UP001623591"/>
    </source>
</evidence>
<dbReference type="Proteomes" id="UP001623591">
    <property type="component" value="Unassembled WGS sequence"/>
</dbReference>
<keyword evidence="2" id="KW-1185">Reference proteome</keyword>
<reference evidence="1 2" key="1">
    <citation type="submission" date="2024-11" db="EMBL/GenBank/DDBJ databases">
        <authorList>
            <person name="Heng Y.C."/>
            <person name="Lim A.C.H."/>
            <person name="Lee J.K.Y."/>
            <person name="Kittelmann S."/>
        </authorList>
    </citation>
    <scope>NUCLEOTIDE SEQUENCE [LARGE SCALE GENOMIC DNA]</scope>
    <source>
        <strain evidence="1 2">WILCCON 0185</strain>
    </source>
</reference>
<comment type="caution">
    <text evidence="1">The sequence shown here is derived from an EMBL/GenBank/DDBJ whole genome shotgun (WGS) entry which is preliminary data.</text>
</comment>